<comment type="caution">
    <text evidence="7">The sequence shown here is derived from an EMBL/GenBank/DDBJ whole genome shotgun (WGS) entry which is preliminary data.</text>
</comment>
<dbReference type="InterPro" id="IPR009741">
    <property type="entry name" value="EARLY_FLOWERING_4_dom"/>
</dbReference>
<evidence type="ECO:0000259" key="6">
    <source>
        <dbReference type="Pfam" id="PF07011"/>
    </source>
</evidence>
<dbReference type="GO" id="GO:0042753">
    <property type="term" value="P:positive regulation of circadian rhythm"/>
    <property type="evidence" value="ECO:0007669"/>
    <property type="project" value="InterPro"/>
</dbReference>
<keyword evidence="4" id="KW-0539">Nucleus</keyword>
<dbReference type="EMBL" id="RXIC02000019">
    <property type="protein sequence ID" value="KAB1225759.1"/>
    <property type="molecule type" value="Genomic_DNA"/>
</dbReference>
<dbReference type="Proteomes" id="UP000516437">
    <property type="component" value="Chromosome 1"/>
</dbReference>
<dbReference type="GO" id="GO:0048511">
    <property type="term" value="P:rhythmic process"/>
    <property type="evidence" value="ECO:0007669"/>
    <property type="project" value="UniProtKB-KW"/>
</dbReference>
<reference evidence="7 8" key="1">
    <citation type="journal article" date="2019" name="Plant Biotechnol. J.">
        <title>The red bayberry genome and genetic basis of sex determination.</title>
        <authorList>
            <person name="Jia H.M."/>
            <person name="Jia H.J."/>
            <person name="Cai Q.L."/>
            <person name="Wang Y."/>
            <person name="Zhao H.B."/>
            <person name="Yang W.F."/>
            <person name="Wang G.Y."/>
            <person name="Li Y.H."/>
            <person name="Zhan D.L."/>
            <person name="Shen Y.T."/>
            <person name="Niu Q.F."/>
            <person name="Chang L."/>
            <person name="Qiu J."/>
            <person name="Zhao L."/>
            <person name="Xie H.B."/>
            <person name="Fu W.Y."/>
            <person name="Jin J."/>
            <person name="Li X.W."/>
            <person name="Jiao Y."/>
            <person name="Zhou C.C."/>
            <person name="Tu T."/>
            <person name="Chai C.Y."/>
            <person name="Gao J.L."/>
            <person name="Fan L.J."/>
            <person name="van de Weg E."/>
            <person name="Wang J.Y."/>
            <person name="Gao Z.S."/>
        </authorList>
    </citation>
    <scope>NUCLEOTIDE SEQUENCE [LARGE SCALE GENOMIC DNA]</scope>
    <source>
        <tissue evidence="7">Leaves</tissue>
    </source>
</reference>
<keyword evidence="3" id="KW-0090">Biological rhythms</keyword>
<evidence type="ECO:0000313" key="8">
    <source>
        <dbReference type="Proteomes" id="UP000516437"/>
    </source>
</evidence>
<evidence type="ECO:0000256" key="3">
    <source>
        <dbReference type="ARBA" id="ARBA00023108"/>
    </source>
</evidence>
<name>A0A6A1WKD8_9ROSI</name>
<evidence type="ECO:0000256" key="1">
    <source>
        <dbReference type="ARBA" id="ARBA00004123"/>
    </source>
</evidence>
<dbReference type="GO" id="GO:0009649">
    <property type="term" value="P:entrainment of circadian clock"/>
    <property type="evidence" value="ECO:0007669"/>
    <property type="project" value="TreeGrafter"/>
</dbReference>
<feature type="domain" description="Protein EARLY FLOWERING 4" evidence="6">
    <location>
        <begin position="52"/>
        <end position="129"/>
    </location>
</feature>
<dbReference type="InterPro" id="IPR040462">
    <property type="entry name" value="EARLY_FLOWERING_4"/>
</dbReference>
<dbReference type="PANTHER" id="PTHR33469">
    <property type="entry name" value="PROTEIN ELF4-LIKE 4"/>
    <property type="match status" value="1"/>
</dbReference>
<organism evidence="7 8">
    <name type="scientific">Morella rubra</name>
    <name type="common">Chinese bayberry</name>
    <dbReference type="NCBI Taxonomy" id="262757"/>
    <lineage>
        <taxon>Eukaryota</taxon>
        <taxon>Viridiplantae</taxon>
        <taxon>Streptophyta</taxon>
        <taxon>Embryophyta</taxon>
        <taxon>Tracheophyta</taxon>
        <taxon>Spermatophyta</taxon>
        <taxon>Magnoliopsida</taxon>
        <taxon>eudicotyledons</taxon>
        <taxon>Gunneridae</taxon>
        <taxon>Pentapetalae</taxon>
        <taxon>rosids</taxon>
        <taxon>fabids</taxon>
        <taxon>Fagales</taxon>
        <taxon>Myricaceae</taxon>
        <taxon>Morella</taxon>
    </lineage>
</organism>
<dbReference type="OrthoDB" id="1895690at2759"/>
<evidence type="ECO:0000313" key="7">
    <source>
        <dbReference type="EMBL" id="KAB1225759.1"/>
    </source>
</evidence>
<keyword evidence="8" id="KW-1185">Reference proteome</keyword>
<comment type="similarity">
    <text evidence="2">Belongs to the EARLY FLOWERING 4 family.</text>
</comment>
<dbReference type="AlphaFoldDB" id="A0A6A1WKD8"/>
<sequence>MTRLESGSLAESTMDDTTTVTTPSRRGQVKTNKNKGLIGAEESENDGEVQTCDVEVWETLSQSFRQVQSVLDQNRALIKQVNENHQSRIPENLAKNVDLICEISSNISKALSIYSDLSVNFSNIVHQRRAIMASRKNERTEGKET</sequence>
<protein>
    <submittedName>
        <fullName evidence="7">Protein ELF4-LIKE 1</fullName>
    </submittedName>
</protein>
<proteinExistence type="inferred from homology"/>
<accession>A0A6A1WKD8</accession>
<dbReference type="GO" id="GO:0005634">
    <property type="term" value="C:nucleus"/>
    <property type="evidence" value="ECO:0007669"/>
    <property type="project" value="UniProtKB-SubCell"/>
</dbReference>
<evidence type="ECO:0000256" key="2">
    <source>
        <dbReference type="ARBA" id="ARBA00009514"/>
    </source>
</evidence>
<evidence type="ECO:0000256" key="5">
    <source>
        <dbReference type="SAM" id="MobiDB-lite"/>
    </source>
</evidence>
<evidence type="ECO:0000256" key="4">
    <source>
        <dbReference type="ARBA" id="ARBA00023242"/>
    </source>
</evidence>
<comment type="subcellular location">
    <subcellularLocation>
        <location evidence="1">Nucleus</location>
    </subcellularLocation>
</comment>
<feature type="region of interest" description="Disordered" evidence="5">
    <location>
        <begin position="1"/>
        <end position="31"/>
    </location>
</feature>
<dbReference type="Pfam" id="PF07011">
    <property type="entry name" value="Elf4"/>
    <property type="match status" value="1"/>
</dbReference>
<gene>
    <name evidence="7" type="ORF">CJ030_MR1G019922</name>
</gene>
<dbReference type="PANTHER" id="PTHR33469:SF36">
    <property type="entry name" value="PROTEIN EARLY FLOWERING 4-LIKE"/>
    <property type="match status" value="1"/>
</dbReference>